<evidence type="ECO:0000256" key="4">
    <source>
        <dbReference type="SAM" id="MobiDB-lite"/>
    </source>
</evidence>
<name>D8QF85_SCHCM</name>
<dbReference type="VEuPathDB" id="FungiDB:SCHCODRAFT_01239158"/>
<sequence>MSSEEPTLDTLKGYKEGLIAAANARDKAALLNILHELDVYSKPPEALGPSLLGLTVGKLRYHETEEVSERAKALVARWMAAAPARKRQESLSTRKSTQISQQEGLRRSGSNVTRRLSASAERTASSRQPSNATREQTSASTHSDAAPKENMGPPLEPVSRGRTLARDDKKKASASASLSTRNASQGTPRASEAMSVDRAPSSTPPTRSFATDDLGDASSLHDVPLRALTIELLYDALASGAGDMPSDTILPLATAIEDGIYLGTGSSEDAYVGCAHLAFIALSAASTMSTMRRDLLAGIVSADDFVDQIVSEASQGT</sequence>
<reference evidence="6 7" key="1">
    <citation type="journal article" date="2010" name="Nat. Biotechnol.">
        <title>Genome sequence of the model mushroom Schizophyllum commune.</title>
        <authorList>
            <person name="Ohm R.A."/>
            <person name="de Jong J.F."/>
            <person name="Lugones L.G."/>
            <person name="Aerts A."/>
            <person name="Kothe E."/>
            <person name="Stajich J.E."/>
            <person name="de Vries R.P."/>
            <person name="Record E."/>
            <person name="Levasseur A."/>
            <person name="Baker S.E."/>
            <person name="Bartholomew K.A."/>
            <person name="Coutinho P.M."/>
            <person name="Erdmann S."/>
            <person name="Fowler T.J."/>
            <person name="Gathman A.C."/>
            <person name="Lombard V."/>
            <person name="Henrissat B."/>
            <person name="Knabe N."/>
            <person name="Kuees U."/>
            <person name="Lilly W.W."/>
            <person name="Lindquist E."/>
            <person name="Lucas S."/>
            <person name="Magnuson J.K."/>
            <person name="Piumi F."/>
            <person name="Raudaskoski M."/>
            <person name="Salamov A."/>
            <person name="Schmutz J."/>
            <person name="Schwarze F.W.M.R."/>
            <person name="vanKuyk P.A."/>
            <person name="Horton J.S."/>
            <person name="Grigoriev I.V."/>
            <person name="Woesten H.A.B."/>
        </authorList>
    </citation>
    <scope>NUCLEOTIDE SEQUENCE [LARGE SCALE GENOMIC DNA]</scope>
    <source>
        <strain evidence="7">H4-8 / FGSC 9210</strain>
    </source>
</reference>
<dbReference type="EMBL" id="GL377311">
    <property type="protein sequence ID" value="EFI93081.1"/>
    <property type="molecule type" value="Genomic_DNA"/>
</dbReference>
<dbReference type="SMART" id="SM00509">
    <property type="entry name" value="TFS2N"/>
    <property type="match status" value="1"/>
</dbReference>
<dbReference type="HOGENOM" id="CLU_877599_0_0_1"/>
<feature type="domain" description="TFIIS N-terminal" evidence="5">
    <location>
        <begin position="9"/>
        <end position="85"/>
    </location>
</feature>
<feature type="region of interest" description="Disordered" evidence="4">
    <location>
        <begin position="84"/>
        <end position="216"/>
    </location>
</feature>
<dbReference type="InParanoid" id="D8QF85"/>
<dbReference type="PROSITE" id="PS51319">
    <property type="entry name" value="TFIIS_N"/>
    <property type="match status" value="1"/>
</dbReference>
<dbReference type="InterPro" id="IPR003617">
    <property type="entry name" value="TFIIS/CRSP70_N_sub"/>
</dbReference>
<protein>
    <recommendedName>
        <fullName evidence="5">TFIIS N-terminal domain-containing protein</fullName>
    </recommendedName>
</protein>
<feature type="compositionally biased region" description="Polar residues" evidence="4">
    <location>
        <begin position="200"/>
        <end position="209"/>
    </location>
</feature>
<dbReference type="Pfam" id="PF08711">
    <property type="entry name" value="Med26"/>
    <property type="match status" value="1"/>
</dbReference>
<comment type="subcellular location">
    <subcellularLocation>
        <location evidence="1 3">Nucleus</location>
    </subcellularLocation>
</comment>
<dbReference type="GO" id="GO:0005634">
    <property type="term" value="C:nucleus"/>
    <property type="evidence" value="ECO:0007669"/>
    <property type="project" value="UniProtKB-SubCell"/>
</dbReference>
<evidence type="ECO:0000256" key="3">
    <source>
        <dbReference type="PROSITE-ProRule" id="PRU00649"/>
    </source>
</evidence>
<organism evidence="7">
    <name type="scientific">Schizophyllum commune (strain H4-8 / FGSC 9210)</name>
    <name type="common">Split gill fungus</name>
    <dbReference type="NCBI Taxonomy" id="578458"/>
    <lineage>
        <taxon>Eukaryota</taxon>
        <taxon>Fungi</taxon>
        <taxon>Dikarya</taxon>
        <taxon>Basidiomycota</taxon>
        <taxon>Agaricomycotina</taxon>
        <taxon>Agaricomycetes</taxon>
        <taxon>Agaricomycetidae</taxon>
        <taxon>Agaricales</taxon>
        <taxon>Schizophyllaceae</taxon>
        <taxon>Schizophyllum</taxon>
    </lineage>
</organism>
<evidence type="ECO:0000313" key="6">
    <source>
        <dbReference type="EMBL" id="EFI93081.1"/>
    </source>
</evidence>
<feature type="non-terminal residue" evidence="6">
    <location>
        <position position="317"/>
    </location>
</feature>
<evidence type="ECO:0000256" key="1">
    <source>
        <dbReference type="ARBA" id="ARBA00004123"/>
    </source>
</evidence>
<evidence type="ECO:0000256" key="2">
    <source>
        <dbReference type="ARBA" id="ARBA00023242"/>
    </source>
</evidence>
<feature type="compositionally biased region" description="Polar residues" evidence="4">
    <location>
        <begin position="90"/>
        <end position="143"/>
    </location>
</feature>
<keyword evidence="7" id="KW-1185">Reference proteome</keyword>
<dbReference type="Gene3D" id="1.20.930.10">
    <property type="entry name" value="Conserved domain common to transcription factors TFIIS, elongin A, CRSP70"/>
    <property type="match status" value="1"/>
</dbReference>
<keyword evidence="2 3" id="KW-0539">Nucleus</keyword>
<evidence type="ECO:0000259" key="5">
    <source>
        <dbReference type="PROSITE" id="PS51319"/>
    </source>
</evidence>
<dbReference type="Proteomes" id="UP000007431">
    <property type="component" value="Unassembled WGS sequence"/>
</dbReference>
<dbReference type="SUPFAM" id="SSF47676">
    <property type="entry name" value="Conserved domain common to transcription factors TFIIS, elongin A, CRSP70"/>
    <property type="match status" value="1"/>
</dbReference>
<dbReference type="InterPro" id="IPR017923">
    <property type="entry name" value="TFIIS_N"/>
</dbReference>
<gene>
    <name evidence="6" type="ORF">SCHCODRAFT_112518</name>
</gene>
<accession>D8QF85</accession>
<dbReference type="InterPro" id="IPR035441">
    <property type="entry name" value="TFIIS/LEDGF_dom_sf"/>
</dbReference>
<feature type="compositionally biased region" description="Polar residues" evidence="4">
    <location>
        <begin position="178"/>
        <end position="188"/>
    </location>
</feature>
<dbReference type="AlphaFoldDB" id="D8QF85"/>
<proteinExistence type="predicted"/>
<evidence type="ECO:0000313" key="7">
    <source>
        <dbReference type="Proteomes" id="UP000007431"/>
    </source>
</evidence>